<feature type="non-terminal residue" evidence="1">
    <location>
        <position position="72"/>
    </location>
</feature>
<feature type="non-terminal residue" evidence="1">
    <location>
        <position position="1"/>
    </location>
</feature>
<organism evidence="1 2">
    <name type="scientific">Taxus chinensis</name>
    <name type="common">Chinese yew</name>
    <name type="synonym">Taxus wallichiana var. chinensis</name>
    <dbReference type="NCBI Taxonomy" id="29808"/>
    <lineage>
        <taxon>Eukaryota</taxon>
        <taxon>Viridiplantae</taxon>
        <taxon>Streptophyta</taxon>
        <taxon>Embryophyta</taxon>
        <taxon>Tracheophyta</taxon>
        <taxon>Spermatophyta</taxon>
        <taxon>Pinopsida</taxon>
        <taxon>Pinidae</taxon>
        <taxon>Conifers II</taxon>
        <taxon>Cupressales</taxon>
        <taxon>Taxaceae</taxon>
        <taxon>Taxus</taxon>
    </lineage>
</organism>
<name>A0AA38GM73_TAXCH</name>
<dbReference type="EMBL" id="JAHRHJ020000002">
    <property type="protein sequence ID" value="KAH9326034.1"/>
    <property type="molecule type" value="Genomic_DNA"/>
</dbReference>
<comment type="caution">
    <text evidence="1">The sequence shown here is derived from an EMBL/GenBank/DDBJ whole genome shotgun (WGS) entry which is preliminary data.</text>
</comment>
<dbReference type="Proteomes" id="UP000824469">
    <property type="component" value="Unassembled WGS sequence"/>
</dbReference>
<accession>A0AA38GM73</accession>
<proteinExistence type="predicted"/>
<dbReference type="AlphaFoldDB" id="A0AA38GM73"/>
<keyword evidence="2" id="KW-1185">Reference proteome</keyword>
<gene>
    <name evidence="1" type="ORF">KI387_006212</name>
</gene>
<evidence type="ECO:0000313" key="1">
    <source>
        <dbReference type="EMBL" id="KAH9326034.1"/>
    </source>
</evidence>
<sequence length="72" mass="7757">LVGHSLGIDWGLTGLDTGTWVGGTTTGTGNSSQFIGWHRASYCRAGRYRAGIGAETYRTTIDHACIRLWDAL</sequence>
<reference evidence="1 2" key="1">
    <citation type="journal article" date="2021" name="Nat. Plants">
        <title>The Taxus genome provides insights into paclitaxel biosynthesis.</title>
        <authorList>
            <person name="Xiong X."/>
            <person name="Gou J."/>
            <person name="Liao Q."/>
            <person name="Li Y."/>
            <person name="Zhou Q."/>
            <person name="Bi G."/>
            <person name="Li C."/>
            <person name="Du R."/>
            <person name="Wang X."/>
            <person name="Sun T."/>
            <person name="Guo L."/>
            <person name="Liang H."/>
            <person name="Lu P."/>
            <person name="Wu Y."/>
            <person name="Zhang Z."/>
            <person name="Ro D.K."/>
            <person name="Shang Y."/>
            <person name="Huang S."/>
            <person name="Yan J."/>
        </authorList>
    </citation>
    <scope>NUCLEOTIDE SEQUENCE [LARGE SCALE GENOMIC DNA]</scope>
    <source>
        <strain evidence="1">Ta-2019</strain>
    </source>
</reference>
<protein>
    <submittedName>
        <fullName evidence="1">Uncharacterized protein</fullName>
    </submittedName>
</protein>
<evidence type="ECO:0000313" key="2">
    <source>
        <dbReference type="Proteomes" id="UP000824469"/>
    </source>
</evidence>